<dbReference type="Proteomes" id="UP000294850">
    <property type="component" value="Unassembled WGS sequence"/>
</dbReference>
<dbReference type="EMBL" id="SMFL01000010">
    <property type="protein sequence ID" value="TDE12013.1"/>
    <property type="molecule type" value="Genomic_DNA"/>
</dbReference>
<feature type="transmembrane region" description="Helical" evidence="1">
    <location>
        <begin position="12"/>
        <end position="30"/>
    </location>
</feature>
<gene>
    <name evidence="2" type="ORF">E0F88_23450</name>
</gene>
<accession>A0A4R5DMU1</accession>
<keyword evidence="1" id="KW-0472">Membrane</keyword>
<protein>
    <recommendedName>
        <fullName evidence="4">DUF1648 domain-containing protein</fullName>
    </recommendedName>
</protein>
<proteinExistence type="predicted"/>
<sequence>MKVGTFVIKIWRWLSVFLVIGALVWTYSLFPEMVAVDFSETGLAEKYVGKENVFYIVMGLFLVNNVIIAGLAKQIPNMDAMHLPILKREIWAQHRAALNEHLTNWLYCLVAVINTIIGFSLFALATINSTQYKMDVFDFSWIYYVGMTLMIIVFIMPLRLLWTPVPEDKL</sequence>
<dbReference type="RefSeq" id="WP_131960723.1">
    <property type="nucleotide sequence ID" value="NZ_SMFL01000010.1"/>
</dbReference>
<organism evidence="2 3">
    <name type="scientific">Dyadobacter psychrotolerans</name>
    <dbReference type="NCBI Taxonomy" id="2541721"/>
    <lineage>
        <taxon>Bacteria</taxon>
        <taxon>Pseudomonadati</taxon>
        <taxon>Bacteroidota</taxon>
        <taxon>Cytophagia</taxon>
        <taxon>Cytophagales</taxon>
        <taxon>Spirosomataceae</taxon>
        <taxon>Dyadobacter</taxon>
    </lineage>
</organism>
<keyword evidence="3" id="KW-1185">Reference proteome</keyword>
<dbReference type="AlphaFoldDB" id="A0A4R5DMU1"/>
<evidence type="ECO:0000313" key="3">
    <source>
        <dbReference type="Proteomes" id="UP000294850"/>
    </source>
</evidence>
<keyword evidence="1" id="KW-1133">Transmembrane helix</keyword>
<feature type="transmembrane region" description="Helical" evidence="1">
    <location>
        <begin position="141"/>
        <end position="162"/>
    </location>
</feature>
<name>A0A4R5DMU1_9BACT</name>
<comment type="caution">
    <text evidence="2">The sequence shown here is derived from an EMBL/GenBank/DDBJ whole genome shotgun (WGS) entry which is preliminary data.</text>
</comment>
<evidence type="ECO:0000313" key="2">
    <source>
        <dbReference type="EMBL" id="TDE12013.1"/>
    </source>
</evidence>
<feature type="transmembrane region" description="Helical" evidence="1">
    <location>
        <begin position="105"/>
        <end position="129"/>
    </location>
</feature>
<dbReference type="OrthoDB" id="957639at2"/>
<evidence type="ECO:0008006" key="4">
    <source>
        <dbReference type="Google" id="ProtNLM"/>
    </source>
</evidence>
<evidence type="ECO:0000256" key="1">
    <source>
        <dbReference type="SAM" id="Phobius"/>
    </source>
</evidence>
<keyword evidence="1" id="KW-0812">Transmembrane</keyword>
<feature type="transmembrane region" description="Helical" evidence="1">
    <location>
        <begin position="53"/>
        <end position="72"/>
    </location>
</feature>
<reference evidence="2 3" key="1">
    <citation type="submission" date="2019-03" db="EMBL/GenBank/DDBJ databases">
        <title>Dyadobacter AR-3-6 sp. nov., isolated from arctic soil.</title>
        <authorList>
            <person name="Chaudhary D.K."/>
        </authorList>
    </citation>
    <scope>NUCLEOTIDE SEQUENCE [LARGE SCALE GENOMIC DNA]</scope>
    <source>
        <strain evidence="2 3">AR-3-6</strain>
    </source>
</reference>